<evidence type="ECO:0000256" key="5">
    <source>
        <dbReference type="SAM" id="MobiDB-lite"/>
    </source>
</evidence>
<dbReference type="GO" id="GO:0032511">
    <property type="term" value="P:late endosome to vacuole transport via multivesicular body sorting pathway"/>
    <property type="evidence" value="ECO:0007669"/>
    <property type="project" value="TreeGrafter"/>
</dbReference>
<dbReference type="InterPro" id="IPR005024">
    <property type="entry name" value="Snf7_fam"/>
</dbReference>
<evidence type="ECO:0000256" key="1">
    <source>
        <dbReference type="ARBA" id="ARBA00004177"/>
    </source>
</evidence>
<name>A0AAV9IQF9_CYACA</name>
<feature type="coiled-coil region" evidence="4">
    <location>
        <begin position="64"/>
        <end position="135"/>
    </location>
</feature>
<evidence type="ECO:0000256" key="4">
    <source>
        <dbReference type="SAM" id="Coils"/>
    </source>
</evidence>
<comment type="caution">
    <text evidence="6">The sequence shown here is derived from an EMBL/GenBank/DDBJ whole genome shotgun (WGS) entry which is preliminary data.</text>
</comment>
<dbReference type="EMBL" id="JANCYW010000001">
    <property type="protein sequence ID" value="KAK4534316.1"/>
    <property type="molecule type" value="Genomic_DNA"/>
</dbReference>
<keyword evidence="7" id="KW-1185">Reference proteome</keyword>
<evidence type="ECO:0000256" key="2">
    <source>
        <dbReference type="ARBA" id="ARBA00006190"/>
    </source>
</evidence>
<dbReference type="GO" id="GO:0005771">
    <property type="term" value="C:multivesicular body"/>
    <property type="evidence" value="ECO:0007669"/>
    <property type="project" value="TreeGrafter"/>
</dbReference>
<feature type="compositionally biased region" description="Basic and acidic residues" evidence="5">
    <location>
        <begin position="310"/>
        <end position="324"/>
    </location>
</feature>
<proteinExistence type="inferred from homology"/>
<reference evidence="6 7" key="1">
    <citation type="submission" date="2022-07" db="EMBL/GenBank/DDBJ databases">
        <title>Genome-wide signatures of adaptation to extreme environments.</title>
        <authorList>
            <person name="Cho C.H."/>
            <person name="Yoon H.S."/>
        </authorList>
    </citation>
    <scope>NUCLEOTIDE SEQUENCE [LARGE SCALE GENOMIC DNA]</scope>
    <source>
        <strain evidence="6 7">DBV 063 E5</strain>
    </source>
</reference>
<dbReference type="Pfam" id="PF03357">
    <property type="entry name" value="Snf7"/>
    <property type="match status" value="1"/>
</dbReference>
<sequence>MPFLSLFKRKEHNSRPVASANSFTASPHSSPSTSTRAHYENGSTKAWRRREVESAGVVADLRHRVELLDMREQLLQNKIEAERQRAVSALQRQNKQEALACLRRKSLYTSHMTANAAARERLEQQMIAIETARTNQDIHQAIVLGNRELRRLQKEVTIDQVDDAMSDLQEMLEYQDTVTMALSQPVRPEAWDEEQLEGELAELEGDEMEASLLKTDGAVEAAGVSTRAEAEWFSAQLDKEAADENRATVPAQVPHRAAGTATTPATRPAQTNGQRAVAVKEAAPASGTAAAQRLPEPPRTGTVSSSGRSKTRDGISEEERRELGELAASMAIQL</sequence>
<feature type="compositionally biased region" description="Low complexity" evidence="5">
    <location>
        <begin position="22"/>
        <end position="36"/>
    </location>
</feature>
<feature type="region of interest" description="Disordered" evidence="5">
    <location>
        <begin position="15"/>
        <end position="44"/>
    </location>
</feature>
<accession>A0AAV9IQF9</accession>
<evidence type="ECO:0000313" key="6">
    <source>
        <dbReference type="EMBL" id="KAK4534316.1"/>
    </source>
</evidence>
<feature type="compositionally biased region" description="Low complexity" evidence="5">
    <location>
        <begin position="325"/>
        <end position="334"/>
    </location>
</feature>
<comment type="subcellular location">
    <subcellularLocation>
        <location evidence="1">Endosome</location>
    </subcellularLocation>
</comment>
<feature type="region of interest" description="Disordered" evidence="5">
    <location>
        <begin position="243"/>
        <end position="334"/>
    </location>
</feature>
<dbReference type="Proteomes" id="UP001301350">
    <property type="component" value="Unassembled WGS sequence"/>
</dbReference>
<protein>
    <submittedName>
        <fullName evidence="6">Uncharacterized protein</fullName>
    </submittedName>
</protein>
<feature type="compositionally biased region" description="Low complexity" evidence="5">
    <location>
        <begin position="256"/>
        <end position="271"/>
    </location>
</feature>
<keyword evidence="4" id="KW-0175">Coiled coil</keyword>
<keyword evidence="3" id="KW-0967">Endosome</keyword>
<dbReference type="PANTHER" id="PTHR22761:SF10">
    <property type="entry name" value="GH13992P"/>
    <property type="match status" value="1"/>
</dbReference>
<dbReference type="AlphaFoldDB" id="A0AAV9IQF9"/>
<evidence type="ECO:0000313" key="7">
    <source>
        <dbReference type="Proteomes" id="UP001301350"/>
    </source>
</evidence>
<evidence type="ECO:0000256" key="3">
    <source>
        <dbReference type="ARBA" id="ARBA00022753"/>
    </source>
</evidence>
<dbReference type="Gene3D" id="1.10.287.1060">
    <property type="entry name" value="ESAT-6-like"/>
    <property type="match status" value="1"/>
</dbReference>
<dbReference type="PANTHER" id="PTHR22761">
    <property type="entry name" value="CHARGED MULTIVESICULAR BODY PROTEIN"/>
    <property type="match status" value="1"/>
</dbReference>
<dbReference type="GO" id="GO:0000815">
    <property type="term" value="C:ESCRT III complex"/>
    <property type="evidence" value="ECO:0007669"/>
    <property type="project" value="TreeGrafter"/>
</dbReference>
<dbReference type="GO" id="GO:0006900">
    <property type="term" value="P:vesicle budding from membrane"/>
    <property type="evidence" value="ECO:0007669"/>
    <property type="project" value="TreeGrafter"/>
</dbReference>
<organism evidence="6 7">
    <name type="scientific">Cyanidium caldarium</name>
    <name type="common">Red alga</name>
    <dbReference type="NCBI Taxonomy" id="2771"/>
    <lineage>
        <taxon>Eukaryota</taxon>
        <taxon>Rhodophyta</taxon>
        <taxon>Bangiophyceae</taxon>
        <taxon>Cyanidiales</taxon>
        <taxon>Cyanidiaceae</taxon>
        <taxon>Cyanidium</taxon>
    </lineage>
</organism>
<comment type="similarity">
    <text evidence="2">Belongs to the SNF7 family.</text>
</comment>
<dbReference type="GO" id="GO:0009898">
    <property type="term" value="C:cytoplasmic side of plasma membrane"/>
    <property type="evidence" value="ECO:0007669"/>
    <property type="project" value="TreeGrafter"/>
</dbReference>
<gene>
    <name evidence="6" type="ORF">CDCA_CDCA01G0341</name>
</gene>